<dbReference type="Pfam" id="PF00583">
    <property type="entry name" value="Acetyltransf_1"/>
    <property type="match status" value="1"/>
</dbReference>
<keyword evidence="2" id="KW-0012">Acyltransferase</keyword>
<evidence type="ECO:0000313" key="5">
    <source>
        <dbReference type="Proteomes" id="UP000619788"/>
    </source>
</evidence>
<evidence type="ECO:0000256" key="2">
    <source>
        <dbReference type="ARBA" id="ARBA00023315"/>
    </source>
</evidence>
<protein>
    <submittedName>
        <fullName evidence="4">N-acetyltransferase</fullName>
    </submittedName>
</protein>
<dbReference type="Gene3D" id="3.40.630.30">
    <property type="match status" value="1"/>
</dbReference>
<reference evidence="4 5" key="1">
    <citation type="submission" date="2021-01" db="EMBL/GenBank/DDBJ databases">
        <title>Whole genome shotgun sequence of Planobispora siamensis NBRC 107568.</title>
        <authorList>
            <person name="Komaki H."/>
            <person name="Tamura T."/>
        </authorList>
    </citation>
    <scope>NUCLEOTIDE SEQUENCE [LARGE SCALE GENOMIC DNA]</scope>
    <source>
        <strain evidence="4 5">NBRC 107568</strain>
    </source>
</reference>
<name>A0A8J3SEN9_9ACTN</name>
<dbReference type="Proteomes" id="UP000619788">
    <property type="component" value="Unassembled WGS sequence"/>
</dbReference>
<dbReference type="InterPro" id="IPR016181">
    <property type="entry name" value="Acyl_CoA_acyltransferase"/>
</dbReference>
<comment type="caution">
    <text evidence="4">The sequence shown here is derived from an EMBL/GenBank/DDBJ whole genome shotgun (WGS) entry which is preliminary data.</text>
</comment>
<organism evidence="4 5">
    <name type="scientific">Planobispora siamensis</name>
    <dbReference type="NCBI Taxonomy" id="936338"/>
    <lineage>
        <taxon>Bacteria</taxon>
        <taxon>Bacillati</taxon>
        <taxon>Actinomycetota</taxon>
        <taxon>Actinomycetes</taxon>
        <taxon>Streptosporangiales</taxon>
        <taxon>Streptosporangiaceae</taxon>
        <taxon>Planobispora</taxon>
    </lineage>
</organism>
<evidence type="ECO:0000259" key="3">
    <source>
        <dbReference type="PROSITE" id="PS51186"/>
    </source>
</evidence>
<dbReference type="InterPro" id="IPR050832">
    <property type="entry name" value="Bact_Acetyltransf"/>
</dbReference>
<dbReference type="PROSITE" id="PS51186">
    <property type="entry name" value="GNAT"/>
    <property type="match status" value="1"/>
</dbReference>
<evidence type="ECO:0000256" key="1">
    <source>
        <dbReference type="ARBA" id="ARBA00022679"/>
    </source>
</evidence>
<dbReference type="SUPFAM" id="SSF55729">
    <property type="entry name" value="Acyl-CoA N-acyltransferases (Nat)"/>
    <property type="match status" value="1"/>
</dbReference>
<accession>A0A8J3SEN9</accession>
<dbReference type="EMBL" id="BOOJ01000012">
    <property type="protein sequence ID" value="GIH90549.1"/>
    <property type="molecule type" value="Genomic_DNA"/>
</dbReference>
<dbReference type="AlphaFoldDB" id="A0A8J3SEN9"/>
<keyword evidence="5" id="KW-1185">Reference proteome</keyword>
<feature type="domain" description="N-acetyltransferase" evidence="3">
    <location>
        <begin position="14"/>
        <end position="169"/>
    </location>
</feature>
<dbReference type="GO" id="GO:0016747">
    <property type="term" value="F:acyltransferase activity, transferring groups other than amino-acyl groups"/>
    <property type="evidence" value="ECO:0007669"/>
    <property type="project" value="InterPro"/>
</dbReference>
<keyword evidence="1" id="KW-0808">Transferase</keyword>
<dbReference type="PANTHER" id="PTHR43877">
    <property type="entry name" value="AMINOALKYLPHOSPHONATE N-ACETYLTRANSFERASE-RELATED-RELATED"/>
    <property type="match status" value="1"/>
</dbReference>
<sequence length="169" mass="18528">MTHHSLMAPSSSPIEIRPASREDAGLLARLNGFVHTVHARNRPDVFHPGPAPEDLVPVFEAHLAREDALIFIACSQGRPVGYAFAVIIDRPSDALMQARNFIVLEHLAVDPDAARTGVGTALLDAVRAAGRQRGCSRLLTDVWDFNTEAQAFYEKAGFTPMRHILEQPL</sequence>
<gene>
    <name evidence="4" type="ORF">Psi01_11790</name>
</gene>
<proteinExistence type="predicted"/>
<evidence type="ECO:0000313" key="4">
    <source>
        <dbReference type="EMBL" id="GIH90549.1"/>
    </source>
</evidence>
<dbReference type="InterPro" id="IPR000182">
    <property type="entry name" value="GNAT_dom"/>
</dbReference>
<dbReference type="CDD" id="cd04301">
    <property type="entry name" value="NAT_SF"/>
    <property type="match status" value="1"/>
</dbReference>